<evidence type="ECO:0000313" key="3">
    <source>
        <dbReference type="Proteomes" id="UP001379533"/>
    </source>
</evidence>
<keyword evidence="3" id="KW-1185">Reference proteome</keyword>
<gene>
    <name evidence="2" type="ORF">LZC95_21335</name>
</gene>
<dbReference type="RefSeq" id="WP_394849987.1">
    <property type="nucleotide sequence ID" value="NZ_CP089982.1"/>
</dbReference>
<evidence type="ECO:0000313" key="2">
    <source>
        <dbReference type="EMBL" id="WXA99352.1"/>
    </source>
</evidence>
<organism evidence="2 3">
    <name type="scientific">Pendulispora brunnea</name>
    <dbReference type="NCBI Taxonomy" id="2905690"/>
    <lineage>
        <taxon>Bacteria</taxon>
        <taxon>Pseudomonadati</taxon>
        <taxon>Myxococcota</taxon>
        <taxon>Myxococcia</taxon>
        <taxon>Myxococcales</taxon>
        <taxon>Sorangiineae</taxon>
        <taxon>Pendulisporaceae</taxon>
        <taxon>Pendulispora</taxon>
    </lineage>
</organism>
<dbReference type="EMBL" id="CP089982">
    <property type="protein sequence ID" value="WXA99352.1"/>
    <property type="molecule type" value="Genomic_DNA"/>
</dbReference>
<reference evidence="2 3" key="1">
    <citation type="submission" date="2021-12" db="EMBL/GenBank/DDBJ databases">
        <title>Discovery of the Pendulisporaceae a myxobacterial family with distinct sporulation behavior and unique specialized metabolism.</title>
        <authorList>
            <person name="Garcia R."/>
            <person name="Popoff A."/>
            <person name="Bader C.D."/>
            <person name="Loehr J."/>
            <person name="Walesch S."/>
            <person name="Walt C."/>
            <person name="Boldt J."/>
            <person name="Bunk B."/>
            <person name="Haeckl F.J.F.P.J."/>
            <person name="Gunesch A.P."/>
            <person name="Birkelbach J."/>
            <person name="Nuebel U."/>
            <person name="Pietschmann T."/>
            <person name="Bach T."/>
            <person name="Mueller R."/>
        </authorList>
    </citation>
    <scope>NUCLEOTIDE SEQUENCE [LARGE SCALE GENOMIC DNA]</scope>
    <source>
        <strain evidence="2 3">MSr12523</strain>
    </source>
</reference>
<name>A0ABZ2KNW7_9BACT</name>
<feature type="region of interest" description="Disordered" evidence="1">
    <location>
        <begin position="183"/>
        <end position="207"/>
    </location>
</feature>
<dbReference type="Proteomes" id="UP001379533">
    <property type="component" value="Chromosome"/>
</dbReference>
<accession>A0ABZ2KNW7</accession>
<sequence>MTRISQSYVRDTWSLLEYQVGWCFNSPETDEAWPGESLRRFYRALGEYGRVRAVRIESGEYYHGDVFNLCPENRTISFDEAMAHLRAFRGELGTVVLELELRVFVRLVENRPLEIAWVGERTEGIFYPTGPHSNAHFWFKLGHTLFRAHSRDGADNSELAHLNAPVLRQILERFKLEFGPADEYDGEDVTLDGFEPPTSSDPAMDDG</sequence>
<evidence type="ECO:0000256" key="1">
    <source>
        <dbReference type="SAM" id="MobiDB-lite"/>
    </source>
</evidence>
<proteinExistence type="predicted"/>
<protein>
    <submittedName>
        <fullName evidence="2">Uncharacterized protein</fullName>
    </submittedName>
</protein>